<dbReference type="InterPro" id="IPR016181">
    <property type="entry name" value="Acyl_CoA_acyltransferase"/>
</dbReference>
<keyword evidence="1 4" id="KW-0808">Transferase</keyword>
<dbReference type="GO" id="GO:0016746">
    <property type="term" value="F:acyltransferase activity"/>
    <property type="evidence" value="ECO:0007669"/>
    <property type="project" value="UniProtKB-KW"/>
</dbReference>
<evidence type="ECO:0000313" key="5">
    <source>
        <dbReference type="Proteomes" id="UP001233314"/>
    </source>
</evidence>
<dbReference type="InterPro" id="IPR000182">
    <property type="entry name" value="GNAT_dom"/>
</dbReference>
<dbReference type="SUPFAM" id="SSF55729">
    <property type="entry name" value="Acyl-CoA N-acyltransferases (Nat)"/>
    <property type="match status" value="1"/>
</dbReference>
<dbReference type="Pfam" id="PF13673">
    <property type="entry name" value="Acetyltransf_10"/>
    <property type="match status" value="1"/>
</dbReference>
<dbReference type="PANTHER" id="PTHR43626:SF4">
    <property type="entry name" value="GCN5-RELATED N-ACETYLTRANSFERASE 2, CHLOROPLASTIC"/>
    <property type="match status" value="1"/>
</dbReference>
<feature type="domain" description="N-acetyltransferase" evidence="3">
    <location>
        <begin position="1"/>
        <end position="128"/>
    </location>
</feature>
<proteinExistence type="predicted"/>
<protein>
    <submittedName>
        <fullName evidence="4">GNAT family N-acetyltransferase</fullName>
        <ecNumber evidence="4">2.3.1.-</ecNumber>
    </submittedName>
</protein>
<dbReference type="Gene3D" id="3.40.630.30">
    <property type="match status" value="1"/>
</dbReference>
<evidence type="ECO:0000259" key="3">
    <source>
        <dbReference type="PROSITE" id="PS51186"/>
    </source>
</evidence>
<evidence type="ECO:0000256" key="2">
    <source>
        <dbReference type="ARBA" id="ARBA00023315"/>
    </source>
</evidence>
<keyword evidence="5" id="KW-1185">Reference proteome</keyword>
<dbReference type="InterPro" id="IPR045039">
    <property type="entry name" value="NSI-like"/>
</dbReference>
<evidence type="ECO:0000313" key="4">
    <source>
        <dbReference type="EMBL" id="MDO7866987.1"/>
    </source>
</evidence>
<evidence type="ECO:0000256" key="1">
    <source>
        <dbReference type="ARBA" id="ARBA00022679"/>
    </source>
</evidence>
<dbReference type="EMBL" id="JAUQTA010000001">
    <property type="protein sequence ID" value="MDO7866987.1"/>
    <property type="molecule type" value="Genomic_DNA"/>
</dbReference>
<keyword evidence="2 4" id="KW-0012">Acyltransferase</keyword>
<gene>
    <name evidence="4" type="ORF">Q5722_01270</name>
</gene>
<accession>A0ABT9B052</accession>
<dbReference type="RefSeq" id="WP_305026394.1">
    <property type="nucleotide sequence ID" value="NZ_JAUQTA010000001.1"/>
</dbReference>
<name>A0ABT9B052_9ACTN</name>
<dbReference type="EC" id="2.3.1.-" evidence="4"/>
<dbReference type="PANTHER" id="PTHR43626">
    <property type="entry name" value="ACYL-COA N-ACYLTRANSFERASE"/>
    <property type="match status" value="1"/>
</dbReference>
<dbReference type="PROSITE" id="PS51186">
    <property type="entry name" value="GNAT"/>
    <property type="match status" value="1"/>
</dbReference>
<dbReference type="Proteomes" id="UP001233314">
    <property type="component" value="Unassembled WGS sequence"/>
</dbReference>
<organism evidence="4 5">
    <name type="scientific">Nocardioides jiangxiensis</name>
    <dbReference type="NCBI Taxonomy" id="3064524"/>
    <lineage>
        <taxon>Bacteria</taxon>
        <taxon>Bacillati</taxon>
        <taxon>Actinomycetota</taxon>
        <taxon>Actinomycetes</taxon>
        <taxon>Propionibacteriales</taxon>
        <taxon>Nocardioidaceae</taxon>
        <taxon>Nocardioides</taxon>
    </lineage>
</organism>
<comment type="caution">
    <text evidence="4">The sequence shown here is derived from an EMBL/GenBank/DDBJ whole genome shotgun (WGS) entry which is preliminary data.</text>
</comment>
<sequence length="128" mass="13677">MEPTVTPAEYAALRAAVDWPVCPPAEAEAALQRSLAVAIARNADGRLVGLARAVGDGFYVVVVDVIVDPREQDQGIAHRLLTDLLATQPVRAAGHLTLFAAPEAVGLYEELGFREEKGVYMVRPTPDA</sequence>
<reference evidence="4 5" key="1">
    <citation type="submission" date="2023-07" db="EMBL/GenBank/DDBJ databases">
        <title>Nocardioides sp. nov WY-20 isolated from soil.</title>
        <authorList>
            <person name="Liu B."/>
            <person name="Wan Y."/>
        </authorList>
    </citation>
    <scope>NUCLEOTIDE SEQUENCE [LARGE SCALE GENOMIC DNA]</scope>
    <source>
        <strain evidence="4 5">WY-20</strain>
    </source>
</reference>